<comment type="caution">
    <text evidence="1">The sequence shown here is derived from an EMBL/GenBank/DDBJ whole genome shotgun (WGS) entry which is preliminary data.</text>
</comment>
<reference evidence="1" key="2">
    <citation type="submission" date="2020-09" db="EMBL/GenBank/DDBJ databases">
        <authorList>
            <person name="Sun Q."/>
            <person name="Zhou Y."/>
        </authorList>
    </citation>
    <scope>NUCLEOTIDE SEQUENCE</scope>
    <source>
        <strain evidence="1">CGMCC 1.10749</strain>
    </source>
</reference>
<dbReference type="EMBL" id="BMEA01000002">
    <property type="protein sequence ID" value="GGB82255.1"/>
    <property type="molecule type" value="Genomic_DNA"/>
</dbReference>
<protein>
    <recommendedName>
        <fullName evidence="3">AbiEi antitoxin C-terminal domain-containing protein</fullName>
    </recommendedName>
</protein>
<organism evidence="1 2">
    <name type="scientific">Knoellia flava</name>
    <dbReference type="NCBI Taxonomy" id="913969"/>
    <lineage>
        <taxon>Bacteria</taxon>
        <taxon>Bacillati</taxon>
        <taxon>Actinomycetota</taxon>
        <taxon>Actinomycetes</taxon>
        <taxon>Micrococcales</taxon>
        <taxon>Intrasporangiaceae</taxon>
        <taxon>Knoellia</taxon>
    </lineage>
</organism>
<evidence type="ECO:0000313" key="2">
    <source>
        <dbReference type="Proteomes" id="UP000628079"/>
    </source>
</evidence>
<proteinExistence type="predicted"/>
<accession>A0A8H9FTC7</accession>
<dbReference type="Proteomes" id="UP000628079">
    <property type="component" value="Unassembled WGS sequence"/>
</dbReference>
<evidence type="ECO:0008006" key="3">
    <source>
        <dbReference type="Google" id="ProtNLM"/>
    </source>
</evidence>
<evidence type="ECO:0000313" key="1">
    <source>
        <dbReference type="EMBL" id="GGB82255.1"/>
    </source>
</evidence>
<gene>
    <name evidence="1" type="ORF">GCM10011314_22350</name>
</gene>
<reference evidence="1" key="1">
    <citation type="journal article" date="2014" name="Int. J. Syst. Evol. Microbiol.">
        <title>Complete genome sequence of Corynebacterium casei LMG S-19264T (=DSM 44701T), isolated from a smear-ripened cheese.</title>
        <authorList>
            <consortium name="US DOE Joint Genome Institute (JGI-PGF)"/>
            <person name="Walter F."/>
            <person name="Albersmeier A."/>
            <person name="Kalinowski J."/>
            <person name="Ruckert C."/>
        </authorList>
    </citation>
    <scope>NUCLEOTIDE SEQUENCE</scope>
    <source>
        <strain evidence="1">CGMCC 1.10749</strain>
    </source>
</reference>
<name>A0A8H9FTC7_9MICO</name>
<sequence length="282" mass="30766">MRTGVWLPEGAFDSLAPVDRHAALVHATMRTHPSGESVTFAGESAAAAWGLPRISAWPGTVRHLVTRRGVSGSSVLRPLLGAEADAVRVNGLLVTPPARTVVDLARYGTLEDAVTAADYCLRHGMCTRDDLAAELDLVPRRARGRACAATVVALADGLSMSPGESLSRVLMFRLLIPKPRLQVSFSDADGHIGDVDFGWEGAVGEFDGRVKYRIPVGASHEEAGRVLWAEKQREDRLRRRTQVARWVWTDLRHPPRLLAILADKGVLPERRSTWFDDESGAV</sequence>
<dbReference type="AlphaFoldDB" id="A0A8H9FTC7"/>